<keyword evidence="3" id="KW-1185">Reference proteome</keyword>
<dbReference type="Proteomes" id="UP000887116">
    <property type="component" value="Unassembled WGS sequence"/>
</dbReference>
<proteinExistence type="predicted"/>
<comment type="caution">
    <text evidence="2">The sequence shown here is derived from an EMBL/GenBank/DDBJ whole genome shotgun (WGS) entry which is preliminary data.</text>
</comment>
<accession>A0A8X6GHW4</accession>
<evidence type="ECO:0000313" key="2">
    <source>
        <dbReference type="EMBL" id="GFQ82798.1"/>
    </source>
</evidence>
<evidence type="ECO:0000313" key="3">
    <source>
        <dbReference type="Proteomes" id="UP000887116"/>
    </source>
</evidence>
<organism evidence="2 3">
    <name type="scientific">Trichonephila clavata</name>
    <name type="common">Joro spider</name>
    <name type="synonym">Nephila clavata</name>
    <dbReference type="NCBI Taxonomy" id="2740835"/>
    <lineage>
        <taxon>Eukaryota</taxon>
        <taxon>Metazoa</taxon>
        <taxon>Ecdysozoa</taxon>
        <taxon>Arthropoda</taxon>
        <taxon>Chelicerata</taxon>
        <taxon>Arachnida</taxon>
        <taxon>Araneae</taxon>
        <taxon>Araneomorphae</taxon>
        <taxon>Entelegynae</taxon>
        <taxon>Araneoidea</taxon>
        <taxon>Nephilidae</taxon>
        <taxon>Trichonephila</taxon>
    </lineage>
</organism>
<dbReference type="OrthoDB" id="10411988at2759"/>
<dbReference type="EMBL" id="BMAO01012625">
    <property type="protein sequence ID" value="GFQ82798.1"/>
    <property type="molecule type" value="Genomic_DNA"/>
</dbReference>
<evidence type="ECO:0000256" key="1">
    <source>
        <dbReference type="SAM" id="MobiDB-lite"/>
    </source>
</evidence>
<sequence length="94" mass="11023">MRFQKSSESELLRGVCIFQTRLNTITGHLWALEKKKKHENGKTSQSGRKWTSDVEKESNESKKCFHLLYHNCRFLKDLTPYIEQGAVINCQYSL</sequence>
<dbReference type="AlphaFoldDB" id="A0A8X6GHW4"/>
<feature type="region of interest" description="Disordered" evidence="1">
    <location>
        <begin position="35"/>
        <end position="55"/>
    </location>
</feature>
<reference evidence="2" key="1">
    <citation type="submission" date="2020-07" db="EMBL/GenBank/DDBJ databases">
        <title>Multicomponent nature underlies the extraordinary mechanical properties of spider dragline silk.</title>
        <authorList>
            <person name="Kono N."/>
            <person name="Nakamura H."/>
            <person name="Mori M."/>
            <person name="Yoshida Y."/>
            <person name="Ohtoshi R."/>
            <person name="Malay A.D."/>
            <person name="Moran D.A.P."/>
            <person name="Tomita M."/>
            <person name="Numata K."/>
            <person name="Arakawa K."/>
        </authorList>
    </citation>
    <scope>NUCLEOTIDE SEQUENCE</scope>
</reference>
<name>A0A8X6GHW4_TRICU</name>
<protein>
    <submittedName>
        <fullName evidence="2">Uncharacterized protein</fullName>
    </submittedName>
</protein>
<gene>
    <name evidence="2" type="ORF">TNCT_623361</name>
</gene>